<dbReference type="InterPro" id="IPR000668">
    <property type="entry name" value="Peptidase_C1A_C"/>
</dbReference>
<evidence type="ECO:0000256" key="1">
    <source>
        <dbReference type="ARBA" id="ARBA00008455"/>
    </source>
</evidence>
<evidence type="ECO:0000313" key="4">
    <source>
        <dbReference type="EMBL" id="HIU51995.1"/>
    </source>
</evidence>
<accession>A0A9D1S9M5</accession>
<feature type="chain" id="PRO_5038735220" description="Peptidase C1A papain C-terminal domain-containing protein" evidence="2">
    <location>
        <begin position="28"/>
        <end position="940"/>
    </location>
</feature>
<evidence type="ECO:0000256" key="2">
    <source>
        <dbReference type="SAM" id="SignalP"/>
    </source>
</evidence>
<dbReference type="AlphaFoldDB" id="A0A9D1S9M5"/>
<dbReference type="GO" id="GO:0008234">
    <property type="term" value="F:cysteine-type peptidase activity"/>
    <property type="evidence" value="ECO:0007669"/>
    <property type="project" value="InterPro"/>
</dbReference>
<comment type="similarity">
    <text evidence="1">Belongs to the peptidase C1 family.</text>
</comment>
<dbReference type="InterPro" id="IPR013128">
    <property type="entry name" value="Peptidase_C1A"/>
</dbReference>
<dbReference type="SMART" id="SM00645">
    <property type="entry name" value="Pept_C1"/>
    <property type="match status" value="1"/>
</dbReference>
<dbReference type="Pfam" id="PF18560">
    <property type="entry name" value="Lectin_like"/>
    <property type="match status" value="1"/>
</dbReference>
<dbReference type="InterPro" id="IPR040528">
    <property type="entry name" value="Lectin-like"/>
</dbReference>
<dbReference type="InterPro" id="IPR038765">
    <property type="entry name" value="Papain-like_cys_pep_sf"/>
</dbReference>
<evidence type="ECO:0000259" key="3">
    <source>
        <dbReference type="SMART" id="SM00645"/>
    </source>
</evidence>
<protein>
    <recommendedName>
        <fullName evidence="3">Peptidase C1A papain C-terminal domain-containing protein</fullName>
    </recommendedName>
</protein>
<keyword evidence="2" id="KW-0732">Signal</keyword>
<feature type="domain" description="Peptidase C1A papain C-terminal" evidence="3">
    <location>
        <begin position="82"/>
        <end position="347"/>
    </location>
</feature>
<gene>
    <name evidence="4" type="ORF">IAB70_05190</name>
</gene>
<dbReference type="Proteomes" id="UP000824093">
    <property type="component" value="Unassembled WGS sequence"/>
</dbReference>
<name>A0A9D1S9M5_9FIRM</name>
<dbReference type="GO" id="GO:0006508">
    <property type="term" value="P:proteolysis"/>
    <property type="evidence" value="ECO:0007669"/>
    <property type="project" value="InterPro"/>
</dbReference>
<feature type="signal peptide" evidence="2">
    <location>
        <begin position="1"/>
        <end position="27"/>
    </location>
</feature>
<dbReference type="EMBL" id="DVNH01000039">
    <property type="protein sequence ID" value="HIU51995.1"/>
    <property type="molecule type" value="Genomic_DNA"/>
</dbReference>
<comment type="caution">
    <text evidence="4">The sequence shown here is derived from an EMBL/GenBank/DDBJ whole genome shotgun (WGS) entry which is preliminary data.</text>
</comment>
<evidence type="ECO:0000313" key="5">
    <source>
        <dbReference type="Proteomes" id="UP000824093"/>
    </source>
</evidence>
<dbReference type="PANTHER" id="PTHR12411">
    <property type="entry name" value="CYSTEINE PROTEASE FAMILY C1-RELATED"/>
    <property type="match status" value="1"/>
</dbReference>
<sequence>MKNKKIRKILNSVIFLIIITISSQVLGAEFSAVSPKNYTEQYQKWQTLSDEEKKSTIMPTIFPIEMNLSDSRNIMTKSASSLPSYFNLKDRITVPVKNQMSTGECWAFAMTSVLESNIALRNQNVTQNFSERHMDYMTSRTFLDGINHKGFYREVGSGGNNYIALGYLTNGTGAVLEEEMPFKNSEEKIKLSEISKTPVQKVNDAILFPSIYKEKIDNDLIYTNGAGTIYTEEQVLQFRNSIKQYIMENGAISTVTSGSVPEYYNNENIFSATAYHCDNKDARVDHAITIVGWDDHYAVTNFNEKHRPSNPGAYIVLNSYGTESFGNGYLYISYEDVLIESSMAGILESEEINYDRLYQHDEYGYVLEYDPFSSASAPKSIYGANVYTRGDVTKEEKIEEIMVASSSNSNIEVYINPMDDTMDITKFQKASLEENTLTSTYNTIALKEPITITGEKFVVAVKYTNPTNVTLGLEMNLKSNGGFSSIFDCVHSEKGESFLSIDGKTWTDLTELGNDSNLCIKVMTKQVKKEDTYEGNINTELKELTKGTGMNGAPYLSGEIVVVEWINGVSNVPTMRPKIALRSTDGEIELEAFVKETGTNTYYFDRYIEGIDTSKEYELIVESVDPANISDKKVKVVDFTGRFLNKNLGKYQGKEIILRDKKLIFKDNQYEGNINTELKELTKGEGANGATYFSGEIVVVEWINGVSNVPTMKPKIALRSTDGEVELEAFVKATGTNTYYFDRYIEGIDTSKEYEWIVESVDPANISDKKVKVVDFTGKFLNKNLGKYQGKKIILRDKKVIFEKDQYEGNINTELKELTKEEGANGAAYLSGEIVVVEWINGVSNVPTMKPKIALRSTDGKVELEAFVKATGTNTYYFDRYIEGIDTSKEYELIVESVDPTNISNKKIKIVDFIEKFLNQSLGKYHETEIILEKNTICFQ</sequence>
<dbReference type="Pfam" id="PF00112">
    <property type="entry name" value="Peptidase_C1"/>
    <property type="match status" value="1"/>
</dbReference>
<dbReference type="Gene3D" id="3.90.70.10">
    <property type="entry name" value="Cysteine proteinases"/>
    <property type="match status" value="1"/>
</dbReference>
<reference evidence="4" key="1">
    <citation type="submission" date="2020-10" db="EMBL/GenBank/DDBJ databases">
        <authorList>
            <person name="Gilroy R."/>
        </authorList>
    </citation>
    <scope>NUCLEOTIDE SEQUENCE</scope>
    <source>
        <strain evidence="4">CHK195-15760</strain>
    </source>
</reference>
<reference evidence="4" key="2">
    <citation type="journal article" date="2021" name="PeerJ">
        <title>Extensive microbial diversity within the chicken gut microbiome revealed by metagenomics and culture.</title>
        <authorList>
            <person name="Gilroy R."/>
            <person name="Ravi A."/>
            <person name="Getino M."/>
            <person name="Pursley I."/>
            <person name="Horton D.L."/>
            <person name="Alikhan N.F."/>
            <person name="Baker D."/>
            <person name="Gharbi K."/>
            <person name="Hall N."/>
            <person name="Watson M."/>
            <person name="Adriaenssens E.M."/>
            <person name="Foster-Nyarko E."/>
            <person name="Jarju S."/>
            <person name="Secka A."/>
            <person name="Antonio M."/>
            <person name="Oren A."/>
            <person name="Chaudhuri R.R."/>
            <person name="La Ragione R."/>
            <person name="Hildebrand F."/>
            <person name="Pallen M.J."/>
        </authorList>
    </citation>
    <scope>NUCLEOTIDE SEQUENCE</scope>
    <source>
        <strain evidence="4">CHK195-15760</strain>
    </source>
</reference>
<proteinExistence type="inferred from homology"/>
<organism evidence="4 5">
    <name type="scientific">Candidatus Merdicola faecigallinarum</name>
    <dbReference type="NCBI Taxonomy" id="2840862"/>
    <lineage>
        <taxon>Bacteria</taxon>
        <taxon>Bacillati</taxon>
        <taxon>Bacillota</taxon>
        <taxon>Clostridia</taxon>
        <taxon>Candidatus Merdicola</taxon>
    </lineage>
</organism>
<dbReference type="SUPFAM" id="SSF54001">
    <property type="entry name" value="Cysteine proteinases"/>
    <property type="match status" value="1"/>
</dbReference>
<dbReference type="CDD" id="cd02619">
    <property type="entry name" value="Peptidase_C1"/>
    <property type="match status" value="1"/>
</dbReference>